<evidence type="ECO:0000256" key="1">
    <source>
        <dbReference type="SAM" id="MobiDB-lite"/>
    </source>
</evidence>
<comment type="caution">
    <text evidence="2">The sequence shown here is derived from an EMBL/GenBank/DDBJ whole genome shotgun (WGS) entry which is preliminary data.</text>
</comment>
<accession>A0A9D3SLI4</accession>
<organism evidence="2 3">
    <name type="scientific">Hemibagrus wyckioides</name>
    <dbReference type="NCBI Taxonomy" id="337641"/>
    <lineage>
        <taxon>Eukaryota</taxon>
        <taxon>Metazoa</taxon>
        <taxon>Chordata</taxon>
        <taxon>Craniata</taxon>
        <taxon>Vertebrata</taxon>
        <taxon>Euteleostomi</taxon>
        <taxon>Actinopterygii</taxon>
        <taxon>Neopterygii</taxon>
        <taxon>Teleostei</taxon>
        <taxon>Ostariophysi</taxon>
        <taxon>Siluriformes</taxon>
        <taxon>Bagridae</taxon>
        <taxon>Hemibagrus</taxon>
    </lineage>
</organism>
<dbReference type="AlphaFoldDB" id="A0A9D3SLI4"/>
<gene>
    <name evidence="2" type="ORF">KOW79_013346</name>
</gene>
<evidence type="ECO:0000313" key="2">
    <source>
        <dbReference type="EMBL" id="KAG7323644.1"/>
    </source>
</evidence>
<dbReference type="Proteomes" id="UP000824219">
    <property type="component" value="Linkage Group LG15"/>
</dbReference>
<feature type="region of interest" description="Disordered" evidence="1">
    <location>
        <begin position="18"/>
        <end position="43"/>
    </location>
</feature>
<proteinExistence type="predicted"/>
<keyword evidence="3" id="KW-1185">Reference proteome</keyword>
<evidence type="ECO:0000313" key="3">
    <source>
        <dbReference type="Proteomes" id="UP000824219"/>
    </source>
</evidence>
<protein>
    <submittedName>
        <fullName evidence="2">Uncharacterized protein</fullName>
    </submittedName>
</protein>
<name>A0A9D3SLI4_9TELE</name>
<reference evidence="2 3" key="1">
    <citation type="submission" date="2021-06" db="EMBL/GenBank/DDBJ databases">
        <title>Chromosome-level genome assembly of the red-tail catfish (Hemibagrus wyckioides).</title>
        <authorList>
            <person name="Shao F."/>
        </authorList>
    </citation>
    <scope>NUCLEOTIDE SEQUENCE [LARGE SCALE GENOMIC DNA]</scope>
    <source>
        <strain evidence="2">EC202008001</strain>
        <tissue evidence="2">Blood</tissue>
    </source>
</reference>
<sequence>MHEADDGGMCSRRLIQGGERDVTAASAPCTSPPGPETESPALLDSARGPAECVYMPVITPGDIVLVVCSPELKVTLFLLQSCTNTSLSINFSFTSFLECHIFVNKYMAALSQKKAATEVSQEF</sequence>
<dbReference type="EMBL" id="JAHKSW010000015">
    <property type="protein sequence ID" value="KAG7323644.1"/>
    <property type="molecule type" value="Genomic_DNA"/>
</dbReference>